<dbReference type="InterPro" id="IPR014729">
    <property type="entry name" value="Rossmann-like_a/b/a_fold"/>
</dbReference>
<dbReference type="Proteomes" id="UP001316189">
    <property type="component" value="Chromosome"/>
</dbReference>
<dbReference type="RefSeq" id="WP_227568776.1">
    <property type="nucleotide sequence ID" value="NZ_CP101988.1"/>
</dbReference>
<dbReference type="Pfam" id="PF00582">
    <property type="entry name" value="Usp"/>
    <property type="match status" value="2"/>
</dbReference>
<organism evidence="4 5">
    <name type="scientific">Cellulomonas chengniuliangii</name>
    <dbReference type="NCBI Taxonomy" id="2968084"/>
    <lineage>
        <taxon>Bacteria</taxon>
        <taxon>Bacillati</taxon>
        <taxon>Actinomycetota</taxon>
        <taxon>Actinomycetes</taxon>
        <taxon>Micrococcales</taxon>
        <taxon>Cellulomonadaceae</taxon>
        <taxon>Cellulomonas</taxon>
    </lineage>
</organism>
<dbReference type="SUPFAM" id="SSF52402">
    <property type="entry name" value="Adenine nucleotide alpha hydrolases-like"/>
    <property type="match status" value="2"/>
</dbReference>
<reference evidence="4 5" key="1">
    <citation type="submission" date="2022-07" db="EMBL/GenBank/DDBJ databases">
        <title>Novel species in genus cellulomonas.</title>
        <authorList>
            <person name="Ye L."/>
        </authorList>
    </citation>
    <scope>NUCLEOTIDE SEQUENCE [LARGE SCALE GENOMIC DNA]</scope>
    <source>
        <strain evidence="5">zg-Y338</strain>
    </source>
</reference>
<dbReference type="InterPro" id="IPR006016">
    <property type="entry name" value="UspA"/>
</dbReference>
<gene>
    <name evidence="4" type="ORF">NP064_06330</name>
</gene>
<dbReference type="PRINTS" id="PR01438">
    <property type="entry name" value="UNVRSLSTRESS"/>
</dbReference>
<sequence>MFAEGPIVVALDGTPHSASTLQFGVEEALRAGAPLVLARAPHEPHRSIAWAYACVPGAMGGYVPKDDTTAFLERTRAEVSLLHPGLRVSARVLRGPLLASLCVLSHDARMLVVGARGVLGRPGPGANSAFLARSGHCPVAVVPAMGVTAPSAWTPVVVGVDGSPASVAAARTAAASALRRGVPLLLAHARASAPGPRPRRGSAPRLGDPADPCHDGARSVAALIGAEHPALEVRLTLMDDDPARSLVELGRDAALVVVGSRGLGPVRGQMMGAVSRAVIRSAPCPVLVLRESMDPLRHVGGAADGPP</sequence>
<dbReference type="PANTHER" id="PTHR31964:SF113">
    <property type="entry name" value="USPA DOMAIN-CONTAINING PROTEIN"/>
    <property type="match status" value="1"/>
</dbReference>
<evidence type="ECO:0000256" key="1">
    <source>
        <dbReference type="ARBA" id="ARBA00008791"/>
    </source>
</evidence>
<evidence type="ECO:0000313" key="4">
    <source>
        <dbReference type="EMBL" id="UUI76499.1"/>
    </source>
</evidence>
<protein>
    <submittedName>
        <fullName evidence="4">Universal stress protein</fullName>
    </submittedName>
</protein>
<proteinExistence type="inferred from homology"/>
<feature type="domain" description="UspA" evidence="3">
    <location>
        <begin position="155"/>
        <end position="290"/>
    </location>
</feature>
<comment type="similarity">
    <text evidence="1">Belongs to the universal stress protein A family.</text>
</comment>
<name>A0ABY5L2A4_9CELL</name>
<accession>A0ABY5L2A4</accession>
<dbReference type="InterPro" id="IPR006015">
    <property type="entry name" value="Universal_stress_UspA"/>
</dbReference>
<feature type="region of interest" description="Disordered" evidence="2">
    <location>
        <begin position="189"/>
        <end position="212"/>
    </location>
</feature>
<evidence type="ECO:0000313" key="5">
    <source>
        <dbReference type="Proteomes" id="UP001316189"/>
    </source>
</evidence>
<evidence type="ECO:0000256" key="2">
    <source>
        <dbReference type="SAM" id="MobiDB-lite"/>
    </source>
</evidence>
<dbReference type="PANTHER" id="PTHR31964">
    <property type="entry name" value="ADENINE NUCLEOTIDE ALPHA HYDROLASES-LIKE SUPERFAMILY PROTEIN"/>
    <property type="match status" value="1"/>
</dbReference>
<evidence type="ECO:0000259" key="3">
    <source>
        <dbReference type="Pfam" id="PF00582"/>
    </source>
</evidence>
<keyword evidence="5" id="KW-1185">Reference proteome</keyword>
<dbReference type="EMBL" id="CP101988">
    <property type="protein sequence ID" value="UUI76499.1"/>
    <property type="molecule type" value="Genomic_DNA"/>
</dbReference>
<dbReference type="Gene3D" id="3.40.50.620">
    <property type="entry name" value="HUPs"/>
    <property type="match status" value="2"/>
</dbReference>
<feature type="domain" description="UspA" evidence="3">
    <location>
        <begin position="6"/>
        <end position="143"/>
    </location>
</feature>